<keyword evidence="2" id="KW-0812">Transmembrane</keyword>
<gene>
    <name evidence="3" type="ORF">L873DRAFT_1795989</name>
</gene>
<sequence>MPAVPTPSVTPTGNISATEHYICTDSYDAVLAFQCPDRSMRYTTVPCAPSRIYGLHDDDDTCLTEAVSTTTIILLTVLLICAVFVGLGFGIYKMRHHYNRRFWLSLGSDGQNGAIKREDGEELRPIRTVGDDGSANRAAFSSPVKVCDSKMKDAVQKDDGEDLKRVSDNGFANHAALRFPAKVFDPKMQAPAGPSSLSSPFSPPPKNDQGLVRVSVQYIGDYPDDTIKIDDDKRVDRSGSN</sequence>
<protein>
    <submittedName>
        <fullName evidence="3">Uncharacterized protein</fullName>
    </submittedName>
</protein>
<organism evidence="3 4">
    <name type="scientific">Choiromyces venosus 120613-1</name>
    <dbReference type="NCBI Taxonomy" id="1336337"/>
    <lineage>
        <taxon>Eukaryota</taxon>
        <taxon>Fungi</taxon>
        <taxon>Dikarya</taxon>
        <taxon>Ascomycota</taxon>
        <taxon>Pezizomycotina</taxon>
        <taxon>Pezizomycetes</taxon>
        <taxon>Pezizales</taxon>
        <taxon>Tuberaceae</taxon>
        <taxon>Choiromyces</taxon>
    </lineage>
</organism>
<keyword evidence="2" id="KW-1133">Transmembrane helix</keyword>
<reference evidence="3 4" key="1">
    <citation type="journal article" date="2018" name="Nat. Ecol. Evol.">
        <title>Pezizomycetes genomes reveal the molecular basis of ectomycorrhizal truffle lifestyle.</title>
        <authorList>
            <person name="Murat C."/>
            <person name="Payen T."/>
            <person name="Noel B."/>
            <person name="Kuo A."/>
            <person name="Morin E."/>
            <person name="Chen J."/>
            <person name="Kohler A."/>
            <person name="Krizsan K."/>
            <person name="Balestrini R."/>
            <person name="Da Silva C."/>
            <person name="Montanini B."/>
            <person name="Hainaut M."/>
            <person name="Levati E."/>
            <person name="Barry K.W."/>
            <person name="Belfiori B."/>
            <person name="Cichocki N."/>
            <person name="Clum A."/>
            <person name="Dockter R.B."/>
            <person name="Fauchery L."/>
            <person name="Guy J."/>
            <person name="Iotti M."/>
            <person name="Le Tacon F."/>
            <person name="Lindquist E.A."/>
            <person name="Lipzen A."/>
            <person name="Malagnac F."/>
            <person name="Mello A."/>
            <person name="Molinier V."/>
            <person name="Miyauchi S."/>
            <person name="Poulain J."/>
            <person name="Riccioni C."/>
            <person name="Rubini A."/>
            <person name="Sitrit Y."/>
            <person name="Splivallo R."/>
            <person name="Traeger S."/>
            <person name="Wang M."/>
            <person name="Zifcakova L."/>
            <person name="Wipf D."/>
            <person name="Zambonelli A."/>
            <person name="Paolocci F."/>
            <person name="Nowrousian M."/>
            <person name="Ottonello S."/>
            <person name="Baldrian P."/>
            <person name="Spatafora J.W."/>
            <person name="Henrissat B."/>
            <person name="Nagy L.G."/>
            <person name="Aury J.M."/>
            <person name="Wincker P."/>
            <person name="Grigoriev I.V."/>
            <person name="Bonfante P."/>
            <person name="Martin F.M."/>
        </authorList>
    </citation>
    <scope>NUCLEOTIDE SEQUENCE [LARGE SCALE GENOMIC DNA]</scope>
    <source>
        <strain evidence="3 4">120613-1</strain>
    </source>
</reference>
<feature type="transmembrane region" description="Helical" evidence="2">
    <location>
        <begin position="72"/>
        <end position="92"/>
    </location>
</feature>
<dbReference type="Proteomes" id="UP000276215">
    <property type="component" value="Unassembled WGS sequence"/>
</dbReference>
<feature type="region of interest" description="Disordered" evidence="1">
    <location>
        <begin position="187"/>
        <end position="211"/>
    </location>
</feature>
<keyword evidence="4" id="KW-1185">Reference proteome</keyword>
<accession>A0A3N4IZH7</accession>
<name>A0A3N4IZH7_9PEZI</name>
<evidence type="ECO:0000313" key="4">
    <source>
        <dbReference type="Proteomes" id="UP000276215"/>
    </source>
</evidence>
<evidence type="ECO:0000256" key="1">
    <source>
        <dbReference type="SAM" id="MobiDB-lite"/>
    </source>
</evidence>
<evidence type="ECO:0000256" key="2">
    <source>
        <dbReference type="SAM" id="Phobius"/>
    </source>
</evidence>
<evidence type="ECO:0000313" key="3">
    <source>
        <dbReference type="EMBL" id="RPA89610.1"/>
    </source>
</evidence>
<dbReference type="EMBL" id="ML120565">
    <property type="protein sequence ID" value="RPA89610.1"/>
    <property type="molecule type" value="Genomic_DNA"/>
</dbReference>
<keyword evidence="2" id="KW-0472">Membrane</keyword>
<proteinExistence type="predicted"/>
<dbReference type="AlphaFoldDB" id="A0A3N4IZH7"/>